<keyword evidence="5 7" id="KW-0406">Ion transport</keyword>
<comment type="subcellular location">
    <subcellularLocation>
        <location evidence="1">Membrane</location>
        <topology evidence="1">Single-pass membrane protein</topology>
    </subcellularLocation>
</comment>
<dbReference type="GO" id="GO:0099106">
    <property type="term" value="F:ion channel regulator activity"/>
    <property type="evidence" value="ECO:0007669"/>
    <property type="project" value="InterPro"/>
</dbReference>
<accession>A0A8U8BZK4</accession>
<dbReference type="GO" id="GO:0043269">
    <property type="term" value="P:regulation of monoatomic ion transport"/>
    <property type="evidence" value="ECO:0007669"/>
    <property type="project" value="InterPro"/>
</dbReference>
<dbReference type="Pfam" id="PF02038">
    <property type="entry name" value="ATP1G1_PLM_MAT8"/>
    <property type="match status" value="1"/>
</dbReference>
<keyword evidence="6 7" id="KW-0472">Membrane</keyword>
<keyword evidence="10" id="KW-1185">Reference proteome</keyword>
<evidence type="ECO:0000256" key="7">
    <source>
        <dbReference type="RuleBase" id="RU364131"/>
    </source>
</evidence>
<keyword evidence="3 7" id="KW-0813">Transport</keyword>
<evidence type="ECO:0000313" key="10">
    <source>
        <dbReference type="Proteomes" id="UP000694382"/>
    </source>
</evidence>
<feature type="transmembrane region" description="Helical" evidence="7">
    <location>
        <begin position="98"/>
        <end position="115"/>
    </location>
</feature>
<reference evidence="9" key="2">
    <citation type="submission" date="2025-08" db="UniProtKB">
        <authorList>
            <consortium name="Ensembl"/>
        </authorList>
    </citation>
    <scope>IDENTIFICATION</scope>
</reference>
<evidence type="ECO:0000256" key="3">
    <source>
        <dbReference type="ARBA" id="ARBA00022448"/>
    </source>
</evidence>
<evidence type="ECO:0000256" key="5">
    <source>
        <dbReference type="ARBA" id="ARBA00023065"/>
    </source>
</evidence>
<dbReference type="GO" id="GO:0016020">
    <property type="term" value="C:membrane"/>
    <property type="evidence" value="ECO:0007669"/>
    <property type="project" value="UniProtKB-SubCell"/>
</dbReference>
<dbReference type="InterPro" id="IPR047282">
    <property type="entry name" value="ATNG"/>
</dbReference>
<sequence>MGDGKDSHLHGDTSLQQQRPALPPRGKLSVRIWGGHTRGWILRAPQPPGTSVPAGVRLLLGVISPSSCSRQRAELSGSGWPDTSWPCSCPDYDTIRNGGLIFAVVAFVIGLLIILSKCLGGSDTPGQGNEDEL</sequence>
<feature type="region of interest" description="Disordered" evidence="8">
    <location>
        <begin position="1"/>
        <end position="26"/>
    </location>
</feature>
<keyword evidence="7" id="KW-1133">Transmembrane helix</keyword>
<name>A0A8C3NCW5_GEOPR</name>
<keyword evidence="4 7" id="KW-0812">Transmembrane</keyword>
<comment type="similarity">
    <text evidence="2 7">Belongs to the FXYD family.</text>
</comment>
<dbReference type="GO" id="GO:0006811">
    <property type="term" value="P:monoatomic ion transport"/>
    <property type="evidence" value="ECO:0007669"/>
    <property type="project" value="UniProtKB-KW"/>
</dbReference>
<evidence type="ECO:0000256" key="8">
    <source>
        <dbReference type="SAM" id="MobiDB-lite"/>
    </source>
</evidence>
<reference evidence="9" key="1">
    <citation type="submission" date="2020-02" db="EMBL/GenBank/DDBJ databases">
        <authorList>
            <person name="Enbody D E."/>
            <person name="Pettersson E M."/>
        </authorList>
    </citation>
    <scope>NUCLEOTIDE SEQUENCE [LARGE SCALE GENOMIC DNA]</scope>
</reference>
<proteinExistence type="inferred from homology"/>
<protein>
    <recommendedName>
        <fullName evidence="7">FXYD domain-containing ion transport regulator</fullName>
    </recommendedName>
</protein>
<dbReference type="Proteomes" id="UP000694382">
    <property type="component" value="Chromosome 24"/>
</dbReference>
<accession>A0A8C3NCW5</accession>
<organism evidence="9 10">
    <name type="scientific">Geospiza parvula</name>
    <name type="common">Small tree-finch</name>
    <name type="synonym">Camarhynchus parvulus</name>
    <dbReference type="NCBI Taxonomy" id="87175"/>
    <lineage>
        <taxon>Eukaryota</taxon>
        <taxon>Metazoa</taxon>
        <taxon>Chordata</taxon>
        <taxon>Craniata</taxon>
        <taxon>Vertebrata</taxon>
        <taxon>Euteleostomi</taxon>
        <taxon>Archelosauria</taxon>
        <taxon>Archosauria</taxon>
        <taxon>Dinosauria</taxon>
        <taxon>Saurischia</taxon>
        <taxon>Theropoda</taxon>
        <taxon>Coelurosauria</taxon>
        <taxon>Aves</taxon>
        <taxon>Neognathae</taxon>
        <taxon>Neoaves</taxon>
        <taxon>Telluraves</taxon>
        <taxon>Australaves</taxon>
        <taxon>Passeriformes</taxon>
        <taxon>Thraupidae</taxon>
        <taxon>Camarhynchus</taxon>
    </lineage>
</organism>
<dbReference type="Ensembl" id="ENSCPVT00000017711.2">
    <property type="protein sequence ID" value="ENSCPVP00000016952.2"/>
    <property type="gene ID" value="ENSCPVG00000012417.2"/>
</dbReference>
<evidence type="ECO:0000313" key="9">
    <source>
        <dbReference type="Ensembl" id="ENSCPVP00000016952.2"/>
    </source>
</evidence>
<dbReference type="Gene3D" id="1.20.5.780">
    <property type="entry name" value="Single helix bin"/>
    <property type="match status" value="1"/>
</dbReference>
<dbReference type="AlphaFoldDB" id="A0A8C3NCW5"/>
<evidence type="ECO:0000256" key="2">
    <source>
        <dbReference type="ARBA" id="ARBA00005948"/>
    </source>
</evidence>
<evidence type="ECO:0000256" key="1">
    <source>
        <dbReference type="ARBA" id="ARBA00004167"/>
    </source>
</evidence>
<evidence type="ECO:0000256" key="6">
    <source>
        <dbReference type="ARBA" id="ARBA00023136"/>
    </source>
</evidence>
<dbReference type="InterPro" id="IPR000272">
    <property type="entry name" value="Ion-transport_regulator_FXYD"/>
</dbReference>
<feature type="compositionally biased region" description="Basic and acidic residues" evidence="8">
    <location>
        <begin position="1"/>
        <end position="11"/>
    </location>
</feature>
<evidence type="ECO:0000256" key="4">
    <source>
        <dbReference type="ARBA" id="ARBA00022692"/>
    </source>
</evidence>
<reference evidence="9" key="3">
    <citation type="submission" date="2025-09" db="UniProtKB">
        <authorList>
            <consortium name="Ensembl"/>
        </authorList>
    </citation>
    <scope>IDENTIFICATION</scope>
</reference>
<dbReference type="CDD" id="cd20318">
    <property type="entry name" value="FXYD2"/>
    <property type="match status" value="1"/>
</dbReference>